<dbReference type="Gene3D" id="3.50.50.60">
    <property type="entry name" value="FAD/NAD(P)-binding domain"/>
    <property type="match status" value="3"/>
</dbReference>
<dbReference type="PANTHER" id="PTHR11552:SF217">
    <property type="entry name" value="GLUCOSE DEHYDROGENASE [FAD, QUINONE]"/>
    <property type="match status" value="1"/>
</dbReference>
<evidence type="ECO:0000313" key="3">
    <source>
        <dbReference type="EMBL" id="KAE9535004.1"/>
    </source>
</evidence>
<protein>
    <recommendedName>
        <fullName evidence="2">Glucose-methanol-choline oxidoreductase N-terminal domain-containing protein</fullName>
    </recommendedName>
</protein>
<dbReference type="Pfam" id="PF00732">
    <property type="entry name" value="GMC_oxred_N"/>
    <property type="match status" value="2"/>
</dbReference>
<evidence type="ECO:0000313" key="4">
    <source>
        <dbReference type="Proteomes" id="UP000475862"/>
    </source>
</evidence>
<dbReference type="Pfam" id="PF05199">
    <property type="entry name" value="GMC_oxred_C"/>
    <property type="match status" value="1"/>
</dbReference>
<gene>
    <name evidence="3" type="ORF">AGLY_008296</name>
</gene>
<dbReference type="InterPro" id="IPR012132">
    <property type="entry name" value="GMC_OxRdtase"/>
</dbReference>
<dbReference type="PROSITE" id="PS00624">
    <property type="entry name" value="GMC_OXRED_2"/>
    <property type="match status" value="1"/>
</dbReference>
<reference evidence="3 4" key="1">
    <citation type="submission" date="2019-08" db="EMBL/GenBank/DDBJ databases">
        <title>The genome of the soybean aphid Biotype 1, its phylome, world population structure and adaptation to the North American continent.</title>
        <authorList>
            <person name="Giordano R."/>
            <person name="Donthu R.K."/>
            <person name="Hernandez A.G."/>
            <person name="Wright C.L."/>
            <person name="Zimin A.V."/>
        </authorList>
    </citation>
    <scope>NUCLEOTIDE SEQUENCE [LARGE SCALE GENOMIC DNA]</scope>
    <source>
        <tissue evidence="3">Whole aphids</tissue>
    </source>
</reference>
<dbReference type="Proteomes" id="UP000475862">
    <property type="component" value="Unassembled WGS sequence"/>
</dbReference>
<name>A0A6G0TMA7_APHGL</name>
<evidence type="ECO:0000259" key="2">
    <source>
        <dbReference type="PROSITE" id="PS00624"/>
    </source>
</evidence>
<dbReference type="OrthoDB" id="269227at2759"/>
<sequence length="1111" mass="123137">MTSSGGSCECSWSDSSFLSGSCGNTGGLAFFMSLVDLVIRSQCSVTDPCRRATGRRPFPAGPVYPEELDFVVVGGGVAGSVVASRLSEVSGWTVGLLEAGPEEPSATSVPAFASAAMGTELDWRYLTEPQSNACLAAGGICAWPRGKMLGGTGAMTGMMYSRGHRRVYDAWRDSGVVGWGYDDVLPYFKKSERNMDTDLVEPEYHGFDGPVAVQRFAHRPEMAESIVQAGVELGYRTGDLNGHNQTGFSIAQVMVDEGLRMSTSRAYLRPAHNRPNLFVKINSRVTGLVLNKLNNRVQGVKYVDQYGEHMVRARKEVILSAGVVGSAHLLLVSGIGPAEELLRAGVTVFQDLPVGRNLQHHVSVSIAATVNASEEAHYLTMDAVSEFLATRTGPLASTGLTQTTGFLTTSYSVDGVPDAQVYFDGLAPNCDKIPVDPDGPAYRKYDGARAYVWARPTYLLTRSKGYIALRTGNPLDDPIIQPNYFQDPRDVLAMVDSIRIVLALMGTRALSRWDMQPDTTPYPECAQHEYNSNAYWACVVVTDTKPENHHSGTCKMGPANDPETVVDPELRVLGVANLRVMDASVFPTGPNCNPIAPIMMVAEKGSDMIKQTWRAYVHENNVPPYTNELATMNSLESFSHHSSVIVDRLDKTTKTMTKHYPTPFTPKDSTEMCMQTRKPLSACHIENFVFLRFLMHLFGYTVDGPPKQNDKHVLLESATTETQTELNFLDGYQHLFDEMFMSVFQKKRRKRAVNDQYDFVIVGAGSAGCVVANRLSEIEDWKVLLLEAGIEEPEFSSVPGLAPLQLGSKIDWNYTTQPDEHICRSRPGGMCDWARGKVMGGSSTINYMIYTRGNMEDYNEWERMGNDGWGYDEVLHYFKKSEDNEDPEVYKKNPKFHGKSGYLTVEWFPYVDHTAVSLIKAWQEKGLPYVDVNAENQIGVTHLQSTARHGERMSTNKAFIRPIRKKRKNLTVLTDAHVTRVLIEKKRAIGVEFLYKNKIRTVFAKKEVILSAGSLNSPKILMLSGIGPKRHLEKMNIKVVKSLAVGKNLQDHVTSDGIVIRVKKTTTDKSLKEKKEDAVLYKKKRKGPLAATGPLQCGVFLQTKYDGYSKL</sequence>
<dbReference type="InterPro" id="IPR007867">
    <property type="entry name" value="GMC_OxRtase_C"/>
</dbReference>
<dbReference type="SUPFAM" id="SSF51905">
    <property type="entry name" value="FAD/NAD(P)-binding domain"/>
    <property type="match status" value="2"/>
</dbReference>
<dbReference type="GO" id="GO:0016614">
    <property type="term" value="F:oxidoreductase activity, acting on CH-OH group of donors"/>
    <property type="evidence" value="ECO:0007669"/>
    <property type="project" value="InterPro"/>
</dbReference>
<feature type="domain" description="Glucose-methanol-choline oxidoreductase N-terminal" evidence="2">
    <location>
        <begin position="1013"/>
        <end position="1027"/>
    </location>
</feature>
<comment type="caution">
    <text evidence="3">The sequence shown here is derived from an EMBL/GenBank/DDBJ whole genome shotgun (WGS) entry which is preliminary data.</text>
</comment>
<organism evidence="3 4">
    <name type="scientific">Aphis glycines</name>
    <name type="common">Soybean aphid</name>
    <dbReference type="NCBI Taxonomy" id="307491"/>
    <lineage>
        <taxon>Eukaryota</taxon>
        <taxon>Metazoa</taxon>
        <taxon>Ecdysozoa</taxon>
        <taxon>Arthropoda</taxon>
        <taxon>Hexapoda</taxon>
        <taxon>Insecta</taxon>
        <taxon>Pterygota</taxon>
        <taxon>Neoptera</taxon>
        <taxon>Paraneoptera</taxon>
        <taxon>Hemiptera</taxon>
        <taxon>Sternorrhyncha</taxon>
        <taxon>Aphidomorpha</taxon>
        <taxon>Aphidoidea</taxon>
        <taxon>Aphididae</taxon>
        <taxon>Aphidini</taxon>
        <taxon>Aphis</taxon>
        <taxon>Aphis</taxon>
    </lineage>
</organism>
<dbReference type="PANTHER" id="PTHR11552">
    <property type="entry name" value="GLUCOSE-METHANOL-CHOLINE GMC OXIDOREDUCTASE"/>
    <property type="match status" value="1"/>
</dbReference>
<dbReference type="Gene3D" id="3.30.560.10">
    <property type="entry name" value="Glucose Oxidase, domain 3"/>
    <property type="match status" value="1"/>
</dbReference>
<proteinExistence type="inferred from homology"/>
<comment type="similarity">
    <text evidence="1">Belongs to the GMC oxidoreductase family.</text>
</comment>
<accession>A0A6G0TMA7</accession>
<evidence type="ECO:0000256" key="1">
    <source>
        <dbReference type="ARBA" id="ARBA00010790"/>
    </source>
</evidence>
<keyword evidence="4" id="KW-1185">Reference proteome</keyword>
<dbReference type="InterPro" id="IPR036188">
    <property type="entry name" value="FAD/NAD-bd_sf"/>
</dbReference>
<dbReference type="InterPro" id="IPR000172">
    <property type="entry name" value="GMC_OxRdtase_N"/>
</dbReference>
<dbReference type="SUPFAM" id="SSF54373">
    <property type="entry name" value="FAD-linked reductases, C-terminal domain"/>
    <property type="match status" value="1"/>
</dbReference>
<dbReference type="AlphaFoldDB" id="A0A6G0TMA7"/>
<dbReference type="GO" id="GO:0050660">
    <property type="term" value="F:flavin adenine dinucleotide binding"/>
    <property type="evidence" value="ECO:0007669"/>
    <property type="project" value="InterPro"/>
</dbReference>
<dbReference type="EMBL" id="VYZN01000027">
    <property type="protein sequence ID" value="KAE9535004.1"/>
    <property type="molecule type" value="Genomic_DNA"/>
</dbReference>